<comment type="similarity">
    <text evidence="1">Belongs to the QWRF family.</text>
</comment>
<protein>
    <submittedName>
        <fullName evidence="3">QWRF motif-containing protein 7</fullName>
    </submittedName>
</protein>
<dbReference type="AlphaFoldDB" id="A0A6A1VDE2"/>
<dbReference type="PANTHER" id="PTHR31807:SF27">
    <property type="entry name" value="QWRF MOTIF-CONTAINING PROTEIN 7"/>
    <property type="match status" value="1"/>
</dbReference>
<proteinExistence type="inferred from homology"/>
<dbReference type="GO" id="GO:0005880">
    <property type="term" value="C:nuclear microtubule"/>
    <property type="evidence" value="ECO:0007669"/>
    <property type="project" value="TreeGrafter"/>
</dbReference>
<evidence type="ECO:0000256" key="1">
    <source>
        <dbReference type="ARBA" id="ARBA00010016"/>
    </source>
</evidence>
<dbReference type="GO" id="GO:0008017">
    <property type="term" value="F:microtubule binding"/>
    <property type="evidence" value="ECO:0007669"/>
    <property type="project" value="TreeGrafter"/>
</dbReference>
<sequence>MPSTEIAKDATIDESWNSVEKRLMGEKLMENSQARRRPSLSATLPPSPRLRRSGSTTRSTTLSENNSCAPNSGQRSVTNPRPKSTTKSRTNKNEENVNPPLPATISSSKQKKPEENTPSKELSFGKFLQRGSPRTVGAAKGGRSVTNSPSAWALSPGRSLGCRVTSESTVGCPVRPESPGSGGRRVRGADIIGVLKYFKQKKASPLQEEEFHRFRVTQNILLQWRFANARAEAAMASVKRVTEARLFSVWIRIFKMRRAIVAKHIEMQRLRLEIKLYQIVNPHMSLLNEWAKLERRNQESVSRLVRKLLCISVTIPLVEGAKADVVSIYKALSSAVMVMDAIEETIPKFLSKQVETALYILTELKSIAEQEDEYLEELEMAIPLFGSLLVKEESVQVQLIQAAKC</sequence>
<feature type="compositionally biased region" description="Low complexity" evidence="2">
    <location>
        <begin position="53"/>
        <end position="63"/>
    </location>
</feature>
<dbReference type="EMBL" id="RXIC02000024">
    <property type="protein sequence ID" value="KAB1210879.1"/>
    <property type="molecule type" value="Genomic_DNA"/>
</dbReference>
<dbReference type="GO" id="GO:0005737">
    <property type="term" value="C:cytoplasm"/>
    <property type="evidence" value="ECO:0007669"/>
    <property type="project" value="TreeGrafter"/>
</dbReference>
<evidence type="ECO:0000313" key="4">
    <source>
        <dbReference type="Proteomes" id="UP000516437"/>
    </source>
</evidence>
<reference evidence="3 4" key="1">
    <citation type="journal article" date="2019" name="Plant Biotechnol. J.">
        <title>The red bayberry genome and genetic basis of sex determination.</title>
        <authorList>
            <person name="Jia H.M."/>
            <person name="Jia H.J."/>
            <person name="Cai Q.L."/>
            <person name="Wang Y."/>
            <person name="Zhao H.B."/>
            <person name="Yang W.F."/>
            <person name="Wang G.Y."/>
            <person name="Li Y.H."/>
            <person name="Zhan D.L."/>
            <person name="Shen Y.T."/>
            <person name="Niu Q.F."/>
            <person name="Chang L."/>
            <person name="Qiu J."/>
            <person name="Zhao L."/>
            <person name="Xie H.B."/>
            <person name="Fu W.Y."/>
            <person name="Jin J."/>
            <person name="Li X.W."/>
            <person name="Jiao Y."/>
            <person name="Zhou C.C."/>
            <person name="Tu T."/>
            <person name="Chai C.Y."/>
            <person name="Gao J.L."/>
            <person name="Fan L.J."/>
            <person name="van de Weg E."/>
            <person name="Wang J.Y."/>
            <person name="Gao Z.S."/>
        </authorList>
    </citation>
    <scope>NUCLEOTIDE SEQUENCE [LARGE SCALE GENOMIC DNA]</scope>
    <source>
        <tissue evidence="3">Leaves</tissue>
    </source>
</reference>
<feature type="compositionally biased region" description="Polar residues" evidence="2">
    <location>
        <begin position="64"/>
        <end position="83"/>
    </location>
</feature>
<accession>A0A6A1VDE2</accession>
<organism evidence="3 4">
    <name type="scientific">Morella rubra</name>
    <name type="common">Chinese bayberry</name>
    <dbReference type="NCBI Taxonomy" id="262757"/>
    <lineage>
        <taxon>Eukaryota</taxon>
        <taxon>Viridiplantae</taxon>
        <taxon>Streptophyta</taxon>
        <taxon>Embryophyta</taxon>
        <taxon>Tracheophyta</taxon>
        <taxon>Spermatophyta</taxon>
        <taxon>Magnoliopsida</taxon>
        <taxon>eudicotyledons</taxon>
        <taxon>Gunneridae</taxon>
        <taxon>Pentapetalae</taxon>
        <taxon>rosids</taxon>
        <taxon>fabids</taxon>
        <taxon>Fagales</taxon>
        <taxon>Myricaceae</taxon>
        <taxon>Morella</taxon>
    </lineage>
</organism>
<feature type="region of interest" description="Disordered" evidence="2">
    <location>
        <begin position="25"/>
        <end position="158"/>
    </location>
</feature>
<evidence type="ECO:0000256" key="2">
    <source>
        <dbReference type="SAM" id="MobiDB-lite"/>
    </source>
</evidence>
<dbReference type="Proteomes" id="UP000516437">
    <property type="component" value="Chromosome 6"/>
</dbReference>
<gene>
    <name evidence="3" type="ORF">CJ030_MR6G019730</name>
</gene>
<dbReference type="Pfam" id="PF04484">
    <property type="entry name" value="QWRF"/>
    <property type="match status" value="1"/>
</dbReference>
<dbReference type="GO" id="GO:0051225">
    <property type="term" value="P:spindle assembly"/>
    <property type="evidence" value="ECO:0007669"/>
    <property type="project" value="TreeGrafter"/>
</dbReference>
<name>A0A6A1VDE2_9ROSI</name>
<dbReference type="PANTHER" id="PTHR31807">
    <property type="entry name" value="AUGMIN FAMILY MEMBER"/>
    <property type="match status" value="1"/>
</dbReference>
<keyword evidence="4" id="KW-1185">Reference proteome</keyword>
<comment type="caution">
    <text evidence="3">The sequence shown here is derived from an EMBL/GenBank/DDBJ whole genome shotgun (WGS) entry which is preliminary data.</text>
</comment>
<dbReference type="InterPro" id="IPR007573">
    <property type="entry name" value="QWRF"/>
</dbReference>
<evidence type="ECO:0000313" key="3">
    <source>
        <dbReference type="EMBL" id="KAB1210879.1"/>
    </source>
</evidence>
<dbReference type="OrthoDB" id="663033at2759"/>